<dbReference type="AlphaFoldDB" id="A0A368HC68"/>
<sequence>MDTLFAEGRNCWRIVNAEAVAFLIDGEAYFRAFQEAVSAAEDIILISGWDVDSRMALDGTYDGRLNNRLGPFLDALIRRKPRVHAFLLNWDFSLIFALEREPFPAFKLGWRTHKRLHFHLDSHHPPAGSHHQKIVVVDDRIAFAGGLDLTIQRWDTRAHRAHDGRRTGPAGRPYAPFHDVQIAVSGAAARALGDLVRSRWYEATGEHIPACAARPSPAPWPLSAARLLHRVPVAISRTQGPYEGRAGVNEIRQLYRDALARAREVVYIENQYLTAAAVGDALCALLQRADPPEIIIVLPLNVPGWLQRHTMGVRRARLLAQLRTADHKHRLRACYPVVPGLVGDSVKVHSKVLIVDNTFVTVGSANLNNRSMGLDSECNVSIDGLRDPGIATAIDTLRCDLLGEHLGLSEADVHQCRRGAGSWAAVIDARRHAPRHLEPLPDGTQEALSPLADSLIADPEGPVAAPELIASYVPESARVHLAARLLRNALILTGFATLGALWHYTPLHVWLDVPRLIALLRTASRYAAAPLALWGAYLIGGLLFFPVTLLIVVTALAFMPPQNLLYAFLGCLSSASLNYALGRVLGGRILHRLAPRAWRELRHRLRRPGLGTMILVSTVPIAPFTVVTVGAGALKVRYRDLVIGTTVGVAPGILAFTLFTRSLASTLDHPAAKHILLLAVIAVVLATLALWARRWLAEHFTKPGSTACARK</sequence>
<dbReference type="InterPro" id="IPR001736">
    <property type="entry name" value="PLipase_D/transphosphatidylase"/>
</dbReference>
<evidence type="ECO:0000256" key="2">
    <source>
        <dbReference type="ARBA" id="ARBA00022737"/>
    </source>
</evidence>
<feature type="transmembrane region" description="Helical" evidence="5">
    <location>
        <begin position="671"/>
        <end position="692"/>
    </location>
</feature>
<name>A0A368HC68_9GAMM</name>
<feature type="transmembrane region" description="Helical" evidence="5">
    <location>
        <begin position="610"/>
        <end position="634"/>
    </location>
</feature>
<dbReference type="Pfam" id="PF00614">
    <property type="entry name" value="PLDc"/>
    <property type="match status" value="1"/>
</dbReference>
<dbReference type="InterPro" id="IPR032816">
    <property type="entry name" value="VTT_dom"/>
</dbReference>
<evidence type="ECO:0000313" key="8">
    <source>
        <dbReference type="Proteomes" id="UP000253250"/>
    </source>
</evidence>
<keyword evidence="5" id="KW-0472">Membrane</keyword>
<keyword evidence="8" id="KW-1185">Reference proteome</keyword>
<dbReference type="CDD" id="cd09140">
    <property type="entry name" value="PLDc_vPLD1_2_like_bac_1"/>
    <property type="match status" value="1"/>
</dbReference>
<dbReference type="PANTHER" id="PTHR18896:SF76">
    <property type="entry name" value="PHOSPHOLIPASE"/>
    <property type="match status" value="1"/>
</dbReference>
<dbReference type="InterPro" id="IPR015679">
    <property type="entry name" value="PLipase_D_fam"/>
</dbReference>
<evidence type="ECO:0000256" key="4">
    <source>
        <dbReference type="ARBA" id="ARBA00023098"/>
    </source>
</evidence>
<comment type="caution">
    <text evidence="7">The sequence shown here is derived from an EMBL/GenBank/DDBJ whole genome shotgun (WGS) entry which is preliminary data.</text>
</comment>
<accession>A0A368HC68</accession>
<feature type="transmembrane region" description="Helical" evidence="5">
    <location>
        <begin position="641"/>
        <end position="659"/>
    </location>
</feature>
<dbReference type="GO" id="GO:0005886">
    <property type="term" value="C:plasma membrane"/>
    <property type="evidence" value="ECO:0007669"/>
    <property type="project" value="UniProtKB-ARBA"/>
</dbReference>
<dbReference type="Proteomes" id="UP000253250">
    <property type="component" value="Unassembled WGS sequence"/>
</dbReference>
<dbReference type="Pfam" id="PF09335">
    <property type="entry name" value="VTT_dom"/>
    <property type="match status" value="1"/>
</dbReference>
<evidence type="ECO:0000313" key="7">
    <source>
        <dbReference type="EMBL" id="RCN56035.1"/>
    </source>
</evidence>
<dbReference type="OrthoDB" id="9814092at2"/>
<keyword evidence="2" id="KW-0677">Repeat</keyword>
<dbReference type="SMART" id="SM00155">
    <property type="entry name" value="PLDc"/>
    <property type="match status" value="2"/>
</dbReference>
<evidence type="ECO:0000256" key="5">
    <source>
        <dbReference type="SAM" id="Phobius"/>
    </source>
</evidence>
<keyword evidence="5" id="KW-1133">Transmembrane helix</keyword>
<dbReference type="Pfam" id="PF13091">
    <property type="entry name" value="PLDc_2"/>
    <property type="match status" value="1"/>
</dbReference>
<dbReference type="SUPFAM" id="SSF56024">
    <property type="entry name" value="Phospholipase D/nuclease"/>
    <property type="match status" value="2"/>
</dbReference>
<comment type="catalytic activity">
    <reaction evidence="1">
        <text>a 1,2-diacyl-sn-glycero-3-phosphocholine + H2O = a 1,2-diacyl-sn-glycero-3-phosphate + choline + H(+)</text>
        <dbReference type="Rhea" id="RHEA:14445"/>
        <dbReference type="ChEBI" id="CHEBI:15354"/>
        <dbReference type="ChEBI" id="CHEBI:15377"/>
        <dbReference type="ChEBI" id="CHEBI:15378"/>
        <dbReference type="ChEBI" id="CHEBI:57643"/>
        <dbReference type="ChEBI" id="CHEBI:58608"/>
        <dbReference type="EC" id="3.1.4.4"/>
    </reaction>
</comment>
<feature type="transmembrane region" description="Helical" evidence="5">
    <location>
        <begin position="534"/>
        <end position="558"/>
    </location>
</feature>
<evidence type="ECO:0000256" key="3">
    <source>
        <dbReference type="ARBA" id="ARBA00022801"/>
    </source>
</evidence>
<feature type="domain" description="PLD phosphodiesterase" evidence="6">
    <location>
        <begin position="126"/>
        <end position="153"/>
    </location>
</feature>
<dbReference type="InterPro" id="IPR025202">
    <property type="entry name" value="PLD-like_dom"/>
</dbReference>
<dbReference type="EMBL" id="PSYR01000002">
    <property type="protein sequence ID" value="RCN56035.1"/>
    <property type="molecule type" value="Genomic_DNA"/>
</dbReference>
<gene>
    <name evidence="7" type="ORF">C4900_09120</name>
</gene>
<keyword evidence="5" id="KW-0812">Transmembrane</keyword>
<protein>
    <recommendedName>
        <fullName evidence="6">PLD phosphodiesterase domain-containing protein</fullName>
    </recommendedName>
</protein>
<feature type="transmembrane region" description="Helical" evidence="5">
    <location>
        <begin position="565"/>
        <end position="590"/>
    </location>
</feature>
<dbReference type="GO" id="GO:0009395">
    <property type="term" value="P:phospholipid catabolic process"/>
    <property type="evidence" value="ECO:0007669"/>
    <property type="project" value="TreeGrafter"/>
</dbReference>
<organism evidence="7 8">
    <name type="scientific">Acidiferrobacter thiooxydans</name>
    <dbReference type="NCBI Taxonomy" id="163359"/>
    <lineage>
        <taxon>Bacteria</taxon>
        <taxon>Pseudomonadati</taxon>
        <taxon>Pseudomonadota</taxon>
        <taxon>Gammaproteobacteria</taxon>
        <taxon>Acidiferrobacterales</taxon>
        <taxon>Acidiferrobacteraceae</taxon>
        <taxon>Acidiferrobacter</taxon>
    </lineage>
</organism>
<feature type="transmembrane region" description="Helical" evidence="5">
    <location>
        <begin position="485"/>
        <end position="504"/>
    </location>
</feature>
<keyword evidence="4" id="KW-0443">Lipid metabolism</keyword>
<keyword evidence="3" id="KW-0378">Hydrolase</keyword>
<dbReference type="RefSeq" id="WP_114282978.1">
    <property type="nucleotide sequence ID" value="NZ_CP080624.1"/>
</dbReference>
<evidence type="ECO:0000256" key="1">
    <source>
        <dbReference type="ARBA" id="ARBA00000798"/>
    </source>
</evidence>
<dbReference type="GO" id="GO:0004630">
    <property type="term" value="F:phospholipase D activity"/>
    <property type="evidence" value="ECO:0007669"/>
    <property type="project" value="UniProtKB-EC"/>
</dbReference>
<reference evidence="7 8" key="1">
    <citation type="submission" date="2018-02" db="EMBL/GenBank/DDBJ databases">
        <title>Insights into the biology of acidophilic members of the Acidiferrobacteraceae family derived from comparative genomic analyses.</title>
        <authorList>
            <person name="Issotta F."/>
            <person name="Thyssen C."/>
            <person name="Mena C."/>
            <person name="Moya A."/>
            <person name="Bellenberg S."/>
            <person name="Sproer C."/>
            <person name="Covarrubias P.C."/>
            <person name="Sand W."/>
            <person name="Quatrini R."/>
            <person name="Vera M."/>
        </authorList>
    </citation>
    <scope>NUCLEOTIDE SEQUENCE [LARGE SCALE GENOMIC DNA]</scope>
    <source>
        <strain evidence="8">m-1</strain>
    </source>
</reference>
<proteinExistence type="predicted"/>
<dbReference type="PANTHER" id="PTHR18896">
    <property type="entry name" value="PHOSPHOLIPASE D"/>
    <property type="match status" value="1"/>
</dbReference>
<dbReference type="PROSITE" id="PS50035">
    <property type="entry name" value="PLD"/>
    <property type="match status" value="2"/>
</dbReference>
<dbReference type="Gene3D" id="3.30.870.10">
    <property type="entry name" value="Endonuclease Chain A"/>
    <property type="match status" value="2"/>
</dbReference>
<evidence type="ECO:0000259" key="6">
    <source>
        <dbReference type="PROSITE" id="PS50035"/>
    </source>
</evidence>
<feature type="domain" description="PLD phosphodiesterase" evidence="6">
    <location>
        <begin position="344"/>
        <end position="371"/>
    </location>
</feature>
<dbReference type="CDD" id="cd09143">
    <property type="entry name" value="PLDc_vPLD1_2_like_bac_2"/>
    <property type="match status" value="1"/>
</dbReference>